<evidence type="ECO:0000313" key="4">
    <source>
        <dbReference type="Proteomes" id="UP000199417"/>
    </source>
</evidence>
<evidence type="ECO:0000313" key="3">
    <source>
        <dbReference type="EMBL" id="SDE47760.1"/>
    </source>
</evidence>
<dbReference type="GO" id="GO:0046872">
    <property type="term" value="F:metal ion binding"/>
    <property type="evidence" value="ECO:0007669"/>
    <property type="project" value="UniProtKB-KW"/>
</dbReference>
<dbReference type="EMBL" id="FNAB01000018">
    <property type="protein sequence ID" value="SDE47760.1"/>
    <property type="molecule type" value="Genomic_DNA"/>
</dbReference>
<dbReference type="PANTHER" id="PTHR43028">
    <property type="entry name" value="3'(2'),5'-BISPHOSPHATE NUCLEOTIDASE 1"/>
    <property type="match status" value="1"/>
</dbReference>
<dbReference type="Pfam" id="PF00459">
    <property type="entry name" value="Inositol_P"/>
    <property type="match status" value="1"/>
</dbReference>
<feature type="domain" description="DUF8021" evidence="2">
    <location>
        <begin position="260"/>
        <end position="366"/>
    </location>
</feature>
<dbReference type="InterPro" id="IPR000760">
    <property type="entry name" value="Inositol_monophosphatase-like"/>
</dbReference>
<keyword evidence="1" id="KW-0460">Magnesium</keyword>
<organism evidence="3 4">
    <name type="scientific">Rhodococcus tukisamuensis</name>
    <dbReference type="NCBI Taxonomy" id="168276"/>
    <lineage>
        <taxon>Bacteria</taxon>
        <taxon>Bacillati</taxon>
        <taxon>Actinomycetota</taxon>
        <taxon>Actinomycetes</taxon>
        <taxon>Mycobacteriales</taxon>
        <taxon>Nocardiaceae</taxon>
        <taxon>Rhodococcus</taxon>
    </lineage>
</organism>
<accession>A0A1G7D9V1</accession>
<dbReference type="GO" id="GO:0050427">
    <property type="term" value="P:3'-phosphoadenosine 5'-phosphosulfate metabolic process"/>
    <property type="evidence" value="ECO:0007669"/>
    <property type="project" value="TreeGrafter"/>
</dbReference>
<feature type="binding site" evidence="1">
    <location>
        <position position="86"/>
    </location>
    <ligand>
        <name>Mg(2+)</name>
        <dbReference type="ChEBI" id="CHEBI:18420"/>
        <label>1</label>
        <note>catalytic</note>
    </ligand>
</feature>
<feature type="binding site" evidence="1">
    <location>
        <position position="88"/>
    </location>
    <ligand>
        <name>Mg(2+)</name>
        <dbReference type="ChEBI" id="CHEBI:18420"/>
        <label>1</label>
        <note>catalytic</note>
    </ligand>
</feature>
<dbReference type="STRING" id="168276.SAMN05444580_11859"/>
<sequence>MNADAEFAADLAARAGELLTEIRAGELGSTPLDPAQARELGRRGDKEANTLLLDLLAEGRPADAVLSEESADDLARLDRDRVWIIDPLDGSKEYGLPGRDDWAVHVALWERGRGITEAAVAQPALGAVYTSGAVGLAERAPGPLRILVSGSRPPAFVTELAHRVDAELVPMGSAGAKAMAVLRGEADAYVHAGGQWEWDSAAPVGVAQAAGLHCSRVDGSALRYNETRPYLPDLLICRPEVAGTLLGEIATLTAAAGSQSVALVREYLDSLVTHDASKVRLAENCLRVENGQRTGSSGEEIRYELEHGHQYEPITGIRDLQLNEWGAQVVARFLLDMRSGEGTLTVSITEHFAISGAAIAAITAIIEPLR</sequence>
<dbReference type="Pfam" id="PF26061">
    <property type="entry name" value="DUF8021"/>
    <property type="match status" value="1"/>
</dbReference>
<dbReference type="InterPro" id="IPR050725">
    <property type="entry name" value="CysQ/Inositol_MonoPase"/>
</dbReference>
<dbReference type="InterPro" id="IPR058334">
    <property type="entry name" value="DUF8021"/>
</dbReference>
<comment type="cofactor">
    <cofactor evidence="1">
        <name>Mg(2+)</name>
        <dbReference type="ChEBI" id="CHEBI:18420"/>
    </cofactor>
</comment>
<dbReference type="Gene3D" id="3.40.190.80">
    <property type="match status" value="1"/>
</dbReference>
<feature type="binding site" evidence="1">
    <location>
        <position position="68"/>
    </location>
    <ligand>
        <name>Mg(2+)</name>
        <dbReference type="ChEBI" id="CHEBI:18420"/>
        <label>1</label>
        <note>catalytic</note>
    </ligand>
</feature>
<proteinExistence type="predicted"/>
<feature type="binding site" evidence="1">
    <location>
        <position position="199"/>
    </location>
    <ligand>
        <name>Mg(2+)</name>
        <dbReference type="ChEBI" id="CHEBI:18420"/>
        <label>1</label>
        <note>catalytic</note>
    </ligand>
</feature>
<evidence type="ECO:0000259" key="2">
    <source>
        <dbReference type="Pfam" id="PF26061"/>
    </source>
</evidence>
<keyword evidence="4" id="KW-1185">Reference proteome</keyword>
<dbReference type="PANTHER" id="PTHR43028:SF5">
    <property type="entry name" value="3'(2'),5'-BISPHOSPHATE NUCLEOTIDASE 1"/>
    <property type="match status" value="1"/>
</dbReference>
<reference evidence="3 4" key="1">
    <citation type="submission" date="2016-10" db="EMBL/GenBank/DDBJ databases">
        <authorList>
            <person name="de Groot N.N."/>
        </authorList>
    </citation>
    <scope>NUCLEOTIDE SEQUENCE [LARGE SCALE GENOMIC DNA]</scope>
    <source>
        <strain evidence="3 4">JCM 11308</strain>
    </source>
</reference>
<name>A0A1G7D9V1_9NOCA</name>
<gene>
    <name evidence="3" type="ORF">SAMN05444580_11859</name>
</gene>
<dbReference type="Proteomes" id="UP000199417">
    <property type="component" value="Unassembled WGS sequence"/>
</dbReference>
<dbReference type="CDD" id="cd01638">
    <property type="entry name" value="CysQ"/>
    <property type="match status" value="1"/>
</dbReference>
<dbReference type="GO" id="GO:0000103">
    <property type="term" value="P:sulfate assimilation"/>
    <property type="evidence" value="ECO:0007669"/>
    <property type="project" value="TreeGrafter"/>
</dbReference>
<dbReference type="SUPFAM" id="SSF56655">
    <property type="entry name" value="Carbohydrate phosphatase"/>
    <property type="match status" value="1"/>
</dbReference>
<dbReference type="AlphaFoldDB" id="A0A1G7D9V1"/>
<dbReference type="GO" id="GO:0008441">
    <property type="term" value="F:3'(2'),5'-bisphosphate nucleotidase activity"/>
    <property type="evidence" value="ECO:0007669"/>
    <property type="project" value="TreeGrafter"/>
</dbReference>
<keyword evidence="1" id="KW-0479">Metal-binding</keyword>
<evidence type="ECO:0000256" key="1">
    <source>
        <dbReference type="PIRSR" id="PIRSR600760-2"/>
    </source>
</evidence>
<protein>
    <submittedName>
        <fullName evidence="3">3'(2'), 5'-bisphosphate nucleotidase</fullName>
    </submittedName>
</protein>
<dbReference type="RefSeq" id="WP_072846418.1">
    <property type="nucleotide sequence ID" value="NZ_FNAB01000018.1"/>
</dbReference>
<dbReference type="Gene3D" id="3.30.540.10">
    <property type="entry name" value="Fructose-1,6-Bisphosphatase, subunit A, domain 1"/>
    <property type="match status" value="1"/>
</dbReference>
<feature type="binding site" evidence="1">
    <location>
        <position position="89"/>
    </location>
    <ligand>
        <name>Mg(2+)</name>
        <dbReference type="ChEBI" id="CHEBI:18420"/>
        <label>1</label>
        <note>catalytic</note>
    </ligand>
</feature>